<evidence type="ECO:0000256" key="3">
    <source>
        <dbReference type="ARBA" id="ARBA00022833"/>
    </source>
</evidence>
<proteinExistence type="predicted"/>
<gene>
    <name evidence="7" type="ORF">QE152_g23309</name>
</gene>
<dbReference type="SUPFAM" id="SSF57716">
    <property type="entry name" value="Glucocorticoid receptor-like (DNA-binding domain)"/>
    <property type="match status" value="1"/>
</dbReference>
<reference evidence="7 8" key="1">
    <citation type="journal article" date="2024" name="BMC Genomics">
        <title>De novo assembly and annotation of Popillia japonica's genome with initial clues to its potential as an invasive pest.</title>
        <authorList>
            <person name="Cucini C."/>
            <person name="Boschi S."/>
            <person name="Funari R."/>
            <person name="Cardaioli E."/>
            <person name="Iannotti N."/>
            <person name="Marturano G."/>
            <person name="Paoli F."/>
            <person name="Bruttini M."/>
            <person name="Carapelli A."/>
            <person name="Frati F."/>
            <person name="Nardi F."/>
        </authorList>
    </citation>
    <scope>NUCLEOTIDE SEQUENCE [LARGE SCALE GENOMIC DNA]</scope>
    <source>
        <strain evidence="7">DMR45628</strain>
    </source>
</reference>
<evidence type="ECO:0000256" key="2">
    <source>
        <dbReference type="ARBA" id="ARBA00022771"/>
    </source>
</evidence>
<keyword evidence="8" id="KW-1185">Reference proteome</keyword>
<dbReference type="Proteomes" id="UP001458880">
    <property type="component" value="Unassembled WGS sequence"/>
</dbReference>
<comment type="caution">
    <text evidence="7">The sequence shown here is derived from an EMBL/GenBank/DDBJ whole genome shotgun (WGS) entry which is preliminary data.</text>
</comment>
<organism evidence="7 8">
    <name type="scientific">Popillia japonica</name>
    <name type="common">Japanese beetle</name>
    <dbReference type="NCBI Taxonomy" id="7064"/>
    <lineage>
        <taxon>Eukaryota</taxon>
        <taxon>Metazoa</taxon>
        <taxon>Ecdysozoa</taxon>
        <taxon>Arthropoda</taxon>
        <taxon>Hexapoda</taxon>
        <taxon>Insecta</taxon>
        <taxon>Pterygota</taxon>
        <taxon>Neoptera</taxon>
        <taxon>Endopterygota</taxon>
        <taxon>Coleoptera</taxon>
        <taxon>Polyphaga</taxon>
        <taxon>Scarabaeiformia</taxon>
        <taxon>Scarabaeidae</taxon>
        <taxon>Rutelinae</taxon>
        <taxon>Popillia</taxon>
    </lineage>
</organism>
<protein>
    <submittedName>
        <fullName evidence="7">Transposase protein</fullName>
    </submittedName>
</protein>
<keyword evidence="5" id="KW-0175">Coiled coil</keyword>
<dbReference type="GO" id="GO:0003677">
    <property type="term" value="F:DNA binding"/>
    <property type="evidence" value="ECO:0007669"/>
    <property type="project" value="UniProtKB-KW"/>
</dbReference>
<dbReference type="GO" id="GO:0008270">
    <property type="term" value="F:zinc ion binding"/>
    <property type="evidence" value="ECO:0007669"/>
    <property type="project" value="UniProtKB-KW"/>
</dbReference>
<evidence type="ECO:0000313" key="8">
    <source>
        <dbReference type="Proteomes" id="UP001458880"/>
    </source>
</evidence>
<accession>A0AAW1KIU2</accession>
<name>A0AAW1KIU2_POPJA</name>
<keyword evidence="1" id="KW-0479">Metal-binding</keyword>
<keyword evidence="4" id="KW-0238">DNA-binding</keyword>
<dbReference type="AlphaFoldDB" id="A0AAW1KIU2"/>
<keyword evidence="3" id="KW-0862">Zinc</keyword>
<feature type="coiled-coil region" evidence="5">
    <location>
        <begin position="113"/>
        <end position="168"/>
    </location>
</feature>
<sequence>MFEDKTICNNKINDLLENALEPVNNIHSEDTKWHKIEKCAVVTCKNIVGKYEQTITFHNFPTDTELQDIWLEKCDLSPAGINDDVGGGFRILKSDAVPSENLPIIRVPPFESVTEHVDAKEFLESTLNKLKQQQLQLTKELNVYNKNLKAKKKKYSALKVKVERLKNGSFILQKDKSLLSKVFSDAQIKILTGKEKVVWTNDDLAMAFSLRQMSSRECYLYLKRFLNYPLPALSCVQRWAASK</sequence>
<keyword evidence="2" id="KW-0863">Zinc-finger</keyword>
<evidence type="ECO:0000256" key="5">
    <source>
        <dbReference type="SAM" id="Coils"/>
    </source>
</evidence>
<dbReference type="InterPro" id="IPR006612">
    <property type="entry name" value="THAP_Znf"/>
</dbReference>
<evidence type="ECO:0000256" key="4">
    <source>
        <dbReference type="ARBA" id="ARBA00023125"/>
    </source>
</evidence>
<feature type="domain" description="THAP-type" evidence="6">
    <location>
        <begin position="39"/>
        <end position="77"/>
    </location>
</feature>
<dbReference type="EMBL" id="JASPKY010000230">
    <property type="protein sequence ID" value="KAK9718221.1"/>
    <property type="molecule type" value="Genomic_DNA"/>
</dbReference>
<evidence type="ECO:0000259" key="6">
    <source>
        <dbReference type="Pfam" id="PF05485"/>
    </source>
</evidence>
<dbReference type="Pfam" id="PF05485">
    <property type="entry name" value="THAP"/>
    <property type="match status" value="1"/>
</dbReference>
<evidence type="ECO:0000256" key="1">
    <source>
        <dbReference type="ARBA" id="ARBA00022723"/>
    </source>
</evidence>
<evidence type="ECO:0000313" key="7">
    <source>
        <dbReference type="EMBL" id="KAK9718221.1"/>
    </source>
</evidence>